<evidence type="ECO:0000259" key="2">
    <source>
        <dbReference type="Pfam" id="PF04782"/>
    </source>
</evidence>
<feature type="compositionally biased region" description="Acidic residues" evidence="1">
    <location>
        <begin position="307"/>
        <end position="316"/>
    </location>
</feature>
<dbReference type="InterPro" id="IPR006868">
    <property type="entry name" value="DUF630"/>
</dbReference>
<evidence type="ECO:0000256" key="1">
    <source>
        <dbReference type="SAM" id="MobiDB-lite"/>
    </source>
</evidence>
<dbReference type="PANTHER" id="PTHR21450:SF41">
    <property type="entry name" value="RNA POLYMERASE SUBUNIT BETA, PUTATIVE (DUF630 AND DUF632)-RELATED"/>
    <property type="match status" value="1"/>
</dbReference>
<feature type="region of interest" description="Disordered" evidence="1">
    <location>
        <begin position="249"/>
        <end position="316"/>
    </location>
</feature>
<dbReference type="Pfam" id="PF04783">
    <property type="entry name" value="DUF630"/>
    <property type="match status" value="1"/>
</dbReference>
<evidence type="ECO:0000313" key="5">
    <source>
        <dbReference type="Proteomes" id="UP000036987"/>
    </source>
</evidence>
<proteinExistence type="predicted"/>
<sequence>MGCGGSKLEELEAVALCRHRSQHLAKAIEYRFALAKAHSSYIHSLRAVGISLYNFILITDRRNSSANPSITLPTMRKGDPLPPLSPISSPHKLTGEAHHHEHSNSGSHLQFRSTDDEDEDDDPLHSDEDDDDFHLHHLDHPMDDVEITKTTTYFNYAKTGAPSSVTFQQRPDVNRVQYGGFDPSSASSNSSYGYYFGDSSNANSNPNYYGGGEDGSGSKGASYPYGYAPSYGYPQNNYGSFFGSNSLQPVAATPPATPSSSQTPPPPPPSPPEASTWDFLNPFGNYDSYQQTYTPSRSSRELREEEGIPDLEDDGHEDIKEAYGDQKYTEGASSSNASVEDIHSTGKGVAMEDGGNKNHGSEEKRDEAKENGAGQGKIDKSIIVEEAPQKQSPQRKPVVPCSRSVSDSLNEIRSQFDNASLHSEEIGKMLEVGKYSYHRTKYEVVSSKMRYAITPSLSTTVTLKNSTSKNQGQSDNPNSIYLDLDEEKGMKAGNLSSTLEKLYIWEKKLLDEVKVEEEMRLNHKKKRMRLERLDEKGAETHKIDSTRSIMMKLSTKIRIAIQVVDSISNRINKLRDEELWPELHELIEGLFRMWQVMAECHRSQIKAVIESNNLDNAVYSLVGKASDEHEKAIMGLVMDMLNWIEFFSSWISAQKNYVRSLNEWLRKCLPNEEEETADGIAPFSPGRLGAPPVFVICNHWLQAIDRISETEVLEAMQSFTSTVMKIWRLHYTKSRASEDDKKLKALEKVDQKIHKAVAALNKKRTHSAIENQTPSPGEIIHLNLSDEPVSLKADLQKIFEAMERFSKNSLDAYEELCNRCDEESSKARETIS</sequence>
<feature type="compositionally biased region" description="Acidic residues" evidence="1">
    <location>
        <begin position="115"/>
        <end position="132"/>
    </location>
</feature>
<comment type="caution">
    <text evidence="4">The sequence shown here is derived from an EMBL/GenBank/DDBJ whole genome shotgun (WGS) entry which is preliminary data.</text>
</comment>
<dbReference type="PANTHER" id="PTHR21450">
    <property type="entry name" value="PROTEIN ALTERED PHOSPHATE STARVATION RESPONSE 1"/>
    <property type="match status" value="1"/>
</dbReference>
<feature type="compositionally biased region" description="Low complexity" evidence="1">
    <location>
        <begin position="249"/>
        <end position="262"/>
    </location>
</feature>
<dbReference type="InterPro" id="IPR006867">
    <property type="entry name" value="DUF632"/>
</dbReference>
<dbReference type="OMA" id="CIHHEPE"/>
<dbReference type="STRING" id="29655.A0A0K9PMP8"/>
<reference evidence="5" key="1">
    <citation type="journal article" date="2016" name="Nature">
        <title>The genome of the seagrass Zostera marina reveals angiosperm adaptation to the sea.</title>
        <authorList>
            <person name="Olsen J.L."/>
            <person name="Rouze P."/>
            <person name="Verhelst B."/>
            <person name="Lin Y.-C."/>
            <person name="Bayer T."/>
            <person name="Collen J."/>
            <person name="Dattolo E."/>
            <person name="De Paoli E."/>
            <person name="Dittami S."/>
            <person name="Maumus F."/>
            <person name="Michel G."/>
            <person name="Kersting A."/>
            <person name="Lauritano C."/>
            <person name="Lohaus R."/>
            <person name="Toepel M."/>
            <person name="Tonon T."/>
            <person name="Vanneste K."/>
            <person name="Amirebrahimi M."/>
            <person name="Brakel J."/>
            <person name="Bostroem C."/>
            <person name="Chovatia M."/>
            <person name="Grimwood J."/>
            <person name="Jenkins J.W."/>
            <person name="Jueterbock A."/>
            <person name="Mraz A."/>
            <person name="Stam W.T."/>
            <person name="Tice H."/>
            <person name="Bornberg-Bauer E."/>
            <person name="Green P.J."/>
            <person name="Pearson G.A."/>
            <person name="Procaccini G."/>
            <person name="Duarte C.M."/>
            <person name="Schmutz J."/>
            <person name="Reusch T.B.H."/>
            <person name="Van de Peer Y."/>
        </authorList>
    </citation>
    <scope>NUCLEOTIDE SEQUENCE [LARGE SCALE GENOMIC DNA]</scope>
    <source>
        <strain evidence="5">cv. Finnish</strain>
    </source>
</reference>
<evidence type="ECO:0000259" key="3">
    <source>
        <dbReference type="Pfam" id="PF04783"/>
    </source>
</evidence>
<dbReference type="EMBL" id="LFYR01000729">
    <property type="protein sequence ID" value="KMZ70241.1"/>
    <property type="molecule type" value="Genomic_DNA"/>
</dbReference>
<feature type="compositionally biased region" description="Basic and acidic residues" evidence="1">
    <location>
        <begin position="93"/>
        <end position="103"/>
    </location>
</feature>
<dbReference type="Proteomes" id="UP000036987">
    <property type="component" value="Unassembled WGS sequence"/>
</dbReference>
<gene>
    <name evidence="4" type="ORF">ZOSMA_1G02170</name>
</gene>
<keyword evidence="5" id="KW-1185">Reference proteome</keyword>
<feature type="compositionally biased region" description="Pro residues" evidence="1">
    <location>
        <begin position="263"/>
        <end position="272"/>
    </location>
</feature>
<feature type="region of interest" description="Disordered" evidence="1">
    <location>
        <begin position="66"/>
        <end position="137"/>
    </location>
</feature>
<organism evidence="4 5">
    <name type="scientific">Zostera marina</name>
    <name type="common">Eelgrass</name>
    <dbReference type="NCBI Taxonomy" id="29655"/>
    <lineage>
        <taxon>Eukaryota</taxon>
        <taxon>Viridiplantae</taxon>
        <taxon>Streptophyta</taxon>
        <taxon>Embryophyta</taxon>
        <taxon>Tracheophyta</taxon>
        <taxon>Spermatophyta</taxon>
        <taxon>Magnoliopsida</taxon>
        <taxon>Liliopsida</taxon>
        <taxon>Zosteraceae</taxon>
        <taxon>Zostera</taxon>
    </lineage>
</organism>
<evidence type="ECO:0000313" key="4">
    <source>
        <dbReference type="EMBL" id="KMZ70241.1"/>
    </source>
</evidence>
<dbReference type="OrthoDB" id="658187at2759"/>
<feature type="region of interest" description="Disordered" evidence="1">
    <location>
        <begin position="329"/>
        <end position="378"/>
    </location>
</feature>
<feature type="compositionally biased region" description="Basic and acidic residues" evidence="1">
    <location>
        <begin position="354"/>
        <end position="370"/>
    </location>
</feature>
<dbReference type="Pfam" id="PF04782">
    <property type="entry name" value="DUF632"/>
    <property type="match status" value="1"/>
</dbReference>
<protein>
    <submittedName>
        <fullName evidence="4">Uncharacterized protein</fullName>
    </submittedName>
</protein>
<name>A0A0K9PMP8_ZOSMR</name>
<feature type="domain" description="DUF632" evidence="2">
    <location>
        <begin position="407"/>
        <end position="723"/>
    </location>
</feature>
<dbReference type="AlphaFoldDB" id="A0A0K9PMP8"/>
<accession>A0A0K9PMP8</accession>
<feature type="domain" description="DUF630" evidence="3">
    <location>
        <begin position="1"/>
        <end position="56"/>
    </location>
</feature>
<feature type="region of interest" description="Disordered" evidence="1">
    <location>
        <begin position="384"/>
        <end position="403"/>
    </location>
</feature>